<keyword evidence="7 10" id="KW-0648">Protein biosynthesis</keyword>
<evidence type="ECO:0000256" key="6">
    <source>
        <dbReference type="ARBA" id="ARBA00022884"/>
    </source>
</evidence>
<dbReference type="InterPro" id="IPR036986">
    <property type="entry name" value="S4_RNA-bd_sf"/>
</dbReference>
<organism evidence="13 14">
    <name type="scientific">Thermacetogenium phaeum</name>
    <dbReference type="NCBI Taxonomy" id="85874"/>
    <lineage>
        <taxon>Bacteria</taxon>
        <taxon>Bacillati</taxon>
        <taxon>Bacillota</taxon>
        <taxon>Clostridia</taxon>
        <taxon>Thermoanaerobacterales</taxon>
        <taxon>Thermoanaerobacteraceae</taxon>
        <taxon>Thermacetogenium</taxon>
    </lineage>
</organism>
<evidence type="ECO:0000256" key="3">
    <source>
        <dbReference type="ARBA" id="ARBA00022598"/>
    </source>
</evidence>
<evidence type="ECO:0000256" key="4">
    <source>
        <dbReference type="ARBA" id="ARBA00022741"/>
    </source>
</evidence>
<dbReference type="Gene3D" id="1.10.240.10">
    <property type="entry name" value="Tyrosyl-Transfer RNA Synthetase"/>
    <property type="match status" value="1"/>
</dbReference>
<dbReference type="Proteomes" id="UP000053326">
    <property type="component" value="Unassembled WGS sequence"/>
</dbReference>
<comment type="function">
    <text evidence="10">Catalyzes the attachment of tyrosine to tRNA(Tyr) in a two-step reaction: tyrosine is first activated by ATP to form Tyr-AMP and then transferred to the acceptor end of tRNA(Tyr).</text>
</comment>
<keyword evidence="3 10" id="KW-0436">Ligase</keyword>
<keyword evidence="8 10" id="KW-0030">Aminoacyl-tRNA synthetase</keyword>
<dbReference type="PANTHER" id="PTHR11766">
    <property type="entry name" value="TYROSYL-TRNA SYNTHETASE"/>
    <property type="match status" value="1"/>
</dbReference>
<dbReference type="NCBIfam" id="TIGR00234">
    <property type="entry name" value="tyrS"/>
    <property type="match status" value="1"/>
</dbReference>
<dbReference type="CDD" id="cd00165">
    <property type="entry name" value="S4"/>
    <property type="match status" value="1"/>
</dbReference>
<keyword evidence="5 10" id="KW-0067">ATP-binding</keyword>
<evidence type="ECO:0000256" key="7">
    <source>
        <dbReference type="ARBA" id="ARBA00022917"/>
    </source>
</evidence>
<dbReference type="InterPro" id="IPR024088">
    <property type="entry name" value="Tyr-tRNA-ligase_bac-type"/>
</dbReference>
<comment type="subcellular location">
    <subcellularLocation>
        <location evidence="10">Cytoplasm</location>
    </subcellularLocation>
</comment>
<dbReference type="Gene3D" id="3.10.290.10">
    <property type="entry name" value="RNA-binding S4 domain"/>
    <property type="match status" value="1"/>
</dbReference>
<evidence type="ECO:0000259" key="12">
    <source>
        <dbReference type="SMART" id="SM00363"/>
    </source>
</evidence>
<sequence>MSRLIKDLQKQLEVIRRGVVEIVPEDELIRKLKRSLDEDRPLRVKLGMDPTAPDIHLGHTVVLHKLRQFQELGHEVVLILGDFTGRIGDPTGRSETRAQLTEEQIMENVATYKEQAGKILDMDRTRVVFNSTWLAKLTFADVVTLAAKYTVARMLERDDFARRYQEGIPIGIHEFLYPLMQGYDSVALNADVELGGTDQKFNLLVGRDLQREFGQEPQVAIMVPILEGLDGVQKMSKSLGNYIGISEPPKEIYGKAMSLPDELIVRYFELVTPVSIEDVREIKSGLEEGTLHPRDAKMRLARELVRMFHGEEAAQDAEKEFVAVFQKGEIPSDMPVVVLESEELGDDGGIWLPKLLALAGLVESTSAGKRFIGQGAVKVDGERIVDPEARVIVKDGMVIQVGKRKFARIAL</sequence>
<evidence type="ECO:0000256" key="1">
    <source>
        <dbReference type="ARBA" id="ARBA00011738"/>
    </source>
</evidence>
<name>A0A101FFF6_9THEO</name>
<feature type="domain" description="RNA-binding S4" evidence="12">
    <location>
        <begin position="350"/>
        <end position="410"/>
    </location>
</feature>
<dbReference type="GO" id="GO:0005524">
    <property type="term" value="F:ATP binding"/>
    <property type="evidence" value="ECO:0007669"/>
    <property type="project" value="UniProtKB-UniRule"/>
</dbReference>
<comment type="catalytic activity">
    <reaction evidence="9 10">
        <text>tRNA(Tyr) + L-tyrosine + ATP = L-tyrosyl-tRNA(Tyr) + AMP + diphosphate + H(+)</text>
        <dbReference type="Rhea" id="RHEA:10220"/>
        <dbReference type="Rhea" id="RHEA-COMP:9706"/>
        <dbReference type="Rhea" id="RHEA-COMP:9707"/>
        <dbReference type="ChEBI" id="CHEBI:15378"/>
        <dbReference type="ChEBI" id="CHEBI:30616"/>
        <dbReference type="ChEBI" id="CHEBI:33019"/>
        <dbReference type="ChEBI" id="CHEBI:58315"/>
        <dbReference type="ChEBI" id="CHEBI:78442"/>
        <dbReference type="ChEBI" id="CHEBI:78536"/>
        <dbReference type="ChEBI" id="CHEBI:456215"/>
        <dbReference type="EC" id="6.1.1.1"/>
    </reaction>
</comment>
<dbReference type="SUPFAM" id="SSF55174">
    <property type="entry name" value="Alpha-L RNA-binding motif"/>
    <property type="match status" value="1"/>
</dbReference>
<evidence type="ECO:0000256" key="9">
    <source>
        <dbReference type="ARBA" id="ARBA00048248"/>
    </source>
</evidence>
<comment type="similarity">
    <text evidence="10">Belongs to the class-I aminoacyl-tRNA synthetase family. TyrS type 2 subfamily.</text>
</comment>
<feature type="binding site" evidence="10">
    <location>
        <position position="237"/>
    </location>
    <ligand>
        <name>ATP</name>
        <dbReference type="ChEBI" id="CHEBI:30616"/>
    </ligand>
</feature>
<dbReference type="Pfam" id="PF00579">
    <property type="entry name" value="tRNA-synt_1b"/>
    <property type="match status" value="1"/>
</dbReference>
<keyword evidence="2 10" id="KW-0963">Cytoplasm</keyword>
<comment type="subunit">
    <text evidence="1 10">Homodimer.</text>
</comment>
<keyword evidence="6 11" id="KW-0694">RNA-binding</keyword>
<dbReference type="PATRIC" id="fig|85874.4.peg.683"/>
<dbReference type="InterPro" id="IPR002307">
    <property type="entry name" value="Tyr-tRNA-ligase"/>
</dbReference>
<dbReference type="CDD" id="cd00805">
    <property type="entry name" value="TyrRS_core"/>
    <property type="match status" value="1"/>
</dbReference>
<dbReference type="PANTHER" id="PTHR11766:SF1">
    <property type="entry name" value="TYROSINE--TRNA LIGASE"/>
    <property type="match status" value="1"/>
</dbReference>
<dbReference type="InterPro" id="IPR002942">
    <property type="entry name" value="S4_RNA-bd"/>
</dbReference>
<dbReference type="HAMAP" id="MF_02007">
    <property type="entry name" value="Tyr_tRNA_synth_type2"/>
    <property type="match status" value="1"/>
</dbReference>
<proteinExistence type="inferred from homology"/>
<accession>A0A101FFF6</accession>
<dbReference type="AlphaFoldDB" id="A0A101FFF6"/>
<evidence type="ECO:0000256" key="10">
    <source>
        <dbReference type="HAMAP-Rule" id="MF_02007"/>
    </source>
</evidence>
<keyword evidence="4 10" id="KW-0547">Nucleotide-binding</keyword>
<gene>
    <name evidence="10" type="primary">tyrS</name>
    <name evidence="13" type="ORF">XD66_1235</name>
</gene>
<feature type="short sequence motif" description="'HIGH' region" evidence="10">
    <location>
        <begin position="50"/>
        <end position="59"/>
    </location>
</feature>
<dbReference type="GO" id="GO:0004831">
    <property type="term" value="F:tyrosine-tRNA ligase activity"/>
    <property type="evidence" value="ECO:0007669"/>
    <property type="project" value="UniProtKB-UniRule"/>
</dbReference>
<dbReference type="InterPro" id="IPR014729">
    <property type="entry name" value="Rossmann-like_a/b/a_fold"/>
</dbReference>
<dbReference type="PROSITE" id="PS50889">
    <property type="entry name" value="S4"/>
    <property type="match status" value="1"/>
</dbReference>
<dbReference type="GO" id="GO:0006437">
    <property type="term" value="P:tyrosyl-tRNA aminoacylation"/>
    <property type="evidence" value="ECO:0007669"/>
    <property type="project" value="UniProtKB-UniRule"/>
</dbReference>
<comment type="caution">
    <text evidence="13">The sequence shown here is derived from an EMBL/GenBank/DDBJ whole genome shotgun (WGS) entry which is preliminary data.</text>
</comment>
<feature type="short sequence motif" description="'KMSKS' region" evidence="10">
    <location>
        <begin position="234"/>
        <end position="238"/>
    </location>
</feature>
<dbReference type="InterPro" id="IPR002305">
    <property type="entry name" value="aa-tRNA-synth_Ic"/>
</dbReference>
<evidence type="ECO:0000256" key="8">
    <source>
        <dbReference type="ARBA" id="ARBA00023146"/>
    </source>
</evidence>
<evidence type="ECO:0000313" key="14">
    <source>
        <dbReference type="Proteomes" id="UP000053326"/>
    </source>
</evidence>
<dbReference type="SUPFAM" id="SSF52374">
    <property type="entry name" value="Nucleotidylyl transferase"/>
    <property type="match status" value="1"/>
</dbReference>
<dbReference type="InterPro" id="IPR001412">
    <property type="entry name" value="aa-tRNA-synth_I_CS"/>
</dbReference>
<protein>
    <recommendedName>
        <fullName evidence="10">Tyrosine--tRNA ligase</fullName>
        <ecNumber evidence="10">6.1.1.1</ecNumber>
    </recommendedName>
    <alternativeName>
        <fullName evidence="10">Tyrosyl-tRNA synthetase</fullName>
        <shortName evidence="10">TyrRS</shortName>
    </alternativeName>
</protein>
<evidence type="ECO:0000256" key="2">
    <source>
        <dbReference type="ARBA" id="ARBA00022490"/>
    </source>
</evidence>
<dbReference type="FunFam" id="1.10.240.10:FF:000006">
    <property type="entry name" value="Tyrosine--tRNA ligase"/>
    <property type="match status" value="1"/>
</dbReference>
<dbReference type="PRINTS" id="PR01040">
    <property type="entry name" value="TRNASYNTHTYR"/>
</dbReference>
<dbReference type="SMART" id="SM00363">
    <property type="entry name" value="S4"/>
    <property type="match status" value="1"/>
</dbReference>
<dbReference type="EMBL" id="LGFO01000175">
    <property type="protein sequence ID" value="KUK36057.1"/>
    <property type="molecule type" value="Genomic_DNA"/>
</dbReference>
<evidence type="ECO:0000313" key="13">
    <source>
        <dbReference type="EMBL" id="KUK36057.1"/>
    </source>
</evidence>
<evidence type="ECO:0000256" key="11">
    <source>
        <dbReference type="PROSITE-ProRule" id="PRU00182"/>
    </source>
</evidence>
<dbReference type="PROSITE" id="PS00178">
    <property type="entry name" value="AA_TRNA_LIGASE_I"/>
    <property type="match status" value="1"/>
</dbReference>
<dbReference type="Gene3D" id="3.40.50.620">
    <property type="entry name" value="HUPs"/>
    <property type="match status" value="1"/>
</dbReference>
<reference evidence="14" key="1">
    <citation type="journal article" date="2015" name="MBio">
        <title>Genome-Resolved Metagenomic Analysis Reveals Roles for Candidate Phyla and Other Microbial Community Members in Biogeochemical Transformations in Oil Reservoirs.</title>
        <authorList>
            <person name="Hu P."/>
            <person name="Tom L."/>
            <person name="Singh A."/>
            <person name="Thomas B.C."/>
            <person name="Baker B.J."/>
            <person name="Piceno Y.M."/>
            <person name="Andersen G.L."/>
            <person name="Banfield J.F."/>
        </authorList>
    </citation>
    <scope>NUCLEOTIDE SEQUENCE [LARGE SCALE GENOMIC DNA]</scope>
</reference>
<dbReference type="Pfam" id="PF01479">
    <property type="entry name" value="S4"/>
    <property type="match status" value="1"/>
</dbReference>
<dbReference type="GO" id="GO:0003723">
    <property type="term" value="F:RNA binding"/>
    <property type="evidence" value="ECO:0007669"/>
    <property type="project" value="UniProtKB-KW"/>
</dbReference>
<dbReference type="EC" id="6.1.1.1" evidence="10"/>
<dbReference type="FunFam" id="3.40.50.620:FF:000061">
    <property type="entry name" value="Tyrosine--tRNA ligase"/>
    <property type="match status" value="1"/>
</dbReference>
<dbReference type="GO" id="GO:0005829">
    <property type="term" value="C:cytosol"/>
    <property type="evidence" value="ECO:0007669"/>
    <property type="project" value="TreeGrafter"/>
</dbReference>
<dbReference type="InterPro" id="IPR024108">
    <property type="entry name" value="Tyr-tRNA-ligase_bac_2"/>
</dbReference>
<evidence type="ECO:0000256" key="5">
    <source>
        <dbReference type="ARBA" id="ARBA00022840"/>
    </source>
</evidence>